<dbReference type="EMBL" id="CM004403">
    <property type="protein sequence ID" value="OAY24741.1"/>
    <property type="molecule type" value="Genomic_DNA"/>
</dbReference>
<name>A0A2C9U5S8_MANES</name>
<organism evidence="2">
    <name type="scientific">Manihot esculenta</name>
    <name type="common">Cassava</name>
    <name type="synonym">Jatropha manihot</name>
    <dbReference type="NCBI Taxonomy" id="3983"/>
    <lineage>
        <taxon>Eukaryota</taxon>
        <taxon>Viridiplantae</taxon>
        <taxon>Streptophyta</taxon>
        <taxon>Embryophyta</taxon>
        <taxon>Tracheophyta</taxon>
        <taxon>Spermatophyta</taxon>
        <taxon>Magnoliopsida</taxon>
        <taxon>eudicotyledons</taxon>
        <taxon>Gunneridae</taxon>
        <taxon>Pentapetalae</taxon>
        <taxon>rosids</taxon>
        <taxon>fabids</taxon>
        <taxon>Malpighiales</taxon>
        <taxon>Euphorbiaceae</taxon>
        <taxon>Crotonoideae</taxon>
        <taxon>Manihoteae</taxon>
        <taxon>Manihot</taxon>
    </lineage>
</organism>
<accession>A0A2C9U5S8</accession>
<keyword evidence="1" id="KW-1133">Transmembrane helix</keyword>
<evidence type="ECO:0000256" key="1">
    <source>
        <dbReference type="SAM" id="Phobius"/>
    </source>
</evidence>
<keyword evidence="1" id="KW-0472">Membrane</keyword>
<keyword evidence="1" id="KW-0812">Transmembrane</keyword>
<proteinExistence type="predicted"/>
<feature type="transmembrane region" description="Helical" evidence="1">
    <location>
        <begin position="41"/>
        <end position="60"/>
    </location>
</feature>
<protein>
    <submittedName>
        <fullName evidence="2">Uncharacterized protein</fullName>
    </submittedName>
</protein>
<evidence type="ECO:0000313" key="2">
    <source>
        <dbReference type="EMBL" id="OAY24741.1"/>
    </source>
</evidence>
<gene>
    <name evidence="2" type="ORF">MANES_17G040200</name>
</gene>
<reference evidence="2" key="1">
    <citation type="submission" date="2016-02" db="EMBL/GenBank/DDBJ databases">
        <title>WGS assembly of Manihot esculenta.</title>
        <authorList>
            <person name="Bredeson J.V."/>
            <person name="Prochnik S.E."/>
            <person name="Lyons J.B."/>
            <person name="Schmutz J."/>
            <person name="Grimwood J."/>
            <person name="Vrebalov J."/>
            <person name="Bart R.S."/>
            <person name="Amuge T."/>
            <person name="Ferguson M.E."/>
            <person name="Green R."/>
            <person name="Putnam N."/>
            <person name="Stites J."/>
            <person name="Rounsley S."/>
            <person name="Rokhsar D.S."/>
        </authorList>
    </citation>
    <scope>NUCLEOTIDE SEQUENCE [LARGE SCALE GENOMIC DNA]</scope>
    <source>
        <tissue evidence="2">Leaf</tissue>
    </source>
</reference>
<dbReference type="AlphaFoldDB" id="A0A2C9U5S8"/>
<sequence length="66" mass="8071">MNKSAQDIFVFRCTIWDLNFVLIAVSIQIDRRDILLLEVLFFYIMDCNFNFHMFHFVLYWTHSCDT</sequence>